<dbReference type="Pfam" id="PF02588">
    <property type="entry name" value="YitT_membrane"/>
    <property type="match status" value="1"/>
</dbReference>
<evidence type="ECO:0000313" key="10">
    <source>
        <dbReference type="Proteomes" id="UP000235093"/>
    </source>
</evidence>
<dbReference type="GO" id="GO:0005886">
    <property type="term" value="C:plasma membrane"/>
    <property type="evidence" value="ECO:0007669"/>
    <property type="project" value="UniProtKB-SubCell"/>
</dbReference>
<dbReference type="InterPro" id="IPR015867">
    <property type="entry name" value="N-reg_PII/ATP_PRibTrfase_C"/>
</dbReference>
<feature type="transmembrane region" description="Helical" evidence="6">
    <location>
        <begin position="89"/>
        <end position="109"/>
    </location>
</feature>
<feature type="transmembrane region" description="Helical" evidence="6">
    <location>
        <begin position="115"/>
        <end position="135"/>
    </location>
</feature>
<evidence type="ECO:0000256" key="3">
    <source>
        <dbReference type="ARBA" id="ARBA00022692"/>
    </source>
</evidence>
<protein>
    <submittedName>
        <fullName evidence="9">Membrane protein</fullName>
    </submittedName>
    <submittedName>
        <fullName evidence="8">YitT family protein</fullName>
    </submittedName>
</protein>
<evidence type="ECO:0000256" key="6">
    <source>
        <dbReference type="SAM" id="Phobius"/>
    </source>
</evidence>
<dbReference type="RefSeq" id="WP_101874572.1">
    <property type="nucleotide sequence ID" value="NZ_CP176629.1"/>
</dbReference>
<comment type="caution">
    <text evidence="9">The sequence shown here is derived from an EMBL/GenBank/DDBJ whole genome shotgun (WGS) entry which is preliminary data.</text>
</comment>
<dbReference type="PIRSF" id="PIRSF006483">
    <property type="entry name" value="Membrane_protein_YitT"/>
    <property type="match status" value="1"/>
</dbReference>
<feature type="domain" description="DUF2179" evidence="7">
    <location>
        <begin position="230"/>
        <end position="283"/>
    </location>
</feature>
<dbReference type="InterPro" id="IPR019264">
    <property type="entry name" value="DUF2179"/>
</dbReference>
<dbReference type="AlphaFoldDB" id="A0A2N5PT17"/>
<keyword evidence="3 6" id="KW-0812">Transmembrane</keyword>
<comment type="subcellular location">
    <subcellularLocation>
        <location evidence="1">Cell membrane</location>
        <topology evidence="1">Multi-pass membrane protein</topology>
    </subcellularLocation>
</comment>
<dbReference type="Pfam" id="PF10035">
    <property type="entry name" value="DUF2179"/>
    <property type="match status" value="1"/>
</dbReference>
<dbReference type="Gene3D" id="3.30.70.120">
    <property type="match status" value="1"/>
</dbReference>
<dbReference type="InterPro" id="IPR003740">
    <property type="entry name" value="YitT"/>
</dbReference>
<evidence type="ECO:0000313" key="8">
    <source>
        <dbReference type="EMBL" id="MCZ0667079.1"/>
    </source>
</evidence>
<dbReference type="Proteomes" id="UP001079535">
    <property type="component" value="Unassembled WGS sequence"/>
</dbReference>
<evidence type="ECO:0000256" key="5">
    <source>
        <dbReference type="ARBA" id="ARBA00023136"/>
    </source>
</evidence>
<evidence type="ECO:0000256" key="1">
    <source>
        <dbReference type="ARBA" id="ARBA00004651"/>
    </source>
</evidence>
<dbReference type="EMBL" id="JAPRAY010000006">
    <property type="protein sequence ID" value="MCZ0667079.1"/>
    <property type="molecule type" value="Genomic_DNA"/>
</dbReference>
<feature type="transmembrane region" description="Helical" evidence="6">
    <location>
        <begin position="12"/>
        <end position="31"/>
    </location>
</feature>
<dbReference type="EMBL" id="NIHT01000002">
    <property type="protein sequence ID" value="PLT77395.1"/>
    <property type="molecule type" value="Genomic_DNA"/>
</dbReference>
<evidence type="ECO:0000256" key="2">
    <source>
        <dbReference type="ARBA" id="ARBA00022475"/>
    </source>
</evidence>
<dbReference type="InterPro" id="IPR051461">
    <property type="entry name" value="UPF0750_membrane"/>
</dbReference>
<feature type="transmembrane region" description="Helical" evidence="6">
    <location>
        <begin position="156"/>
        <end position="177"/>
    </location>
</feature>
<sequence length="290" mass="31581">MEAKNWKTEKETIIRCVLLNLAGVFIYAVGINSFAAPHKIAPGGASGIAILINYLTGCPIGLFVFVFNIPLLLIIVVKKYFPRSFVFRTLASTALLSIVTDLVIVRIPVYKGNPLLAAMFCGAMMGIGLALVHMGQSNTGGISLLGLIMQKCNPQFPVGAWISGLNIAVVLASAMVYRNIESLLYAVVTVYISGMFMDHMLENADAKNLMIVVAESTDKVRQIFLDRKIGVTVLKGEGGYSSEVQRVVMCVSEKKECELLQKRIHKVDDKALVIITEAEKVAGKGFKHLT</sequence>
<keyword evidence="5 6" id="KW-0472">Membrane</keyword>
<gene>
    <name evidence="9" type="ORF">CDL23_02080</name>
    <name evidence="8" type="ORF">OZZ17_05910</name>
</gene>
<reference evidence="9 10" key="1">
    <citation type="journal article" date="2017" name="Genome Med.">
        <title>A novel Ruminococcus gnavus clade enriched in inflammatory bowel disease patients.</title>
        <authorList>
            <person name="Hall A.B."/>
            <person name="Yassour M."/>
            <person name="Sauk J."/>
            <person name="Garner A."/>
            <person name="Jiang X."/>
            <person name="Arthur T."/>
            <person name="Lagoudas G.K."/>
            <person name="Vatanen T."/>
            <person name="Fornelos N."/>
            <person name="Wilson R."/>
            <person name="Bertha M."/>
            <person name="Cohen M."/>
            <person name="Garber J."/>
            <person name="Khalili H."/>
            <person name="Gevers D."/>
            <person name="Ananthakrishnan A.N."/>
            <person name="Kugathasan S."/>
            <person name="Lander E.S."/>
            <person name="Blainey P."/>
            <person name="Vlamakis H."/>
            <person name="Xavier R.J."/>
            <person name="Huttenhower C."/>
        </authorList>
    </citation>
    <scope>NUCLEOTIDE SEQUENCE [LARGE SCALE GENOMIC DNA]</scope>
    <source>
        <strain evidence="9 10">RJX1125</strain>
    </source>
</reference>
<keyword evidence="2" id="KW-1003">Cell membrane</keyword>
<evidence type="ECO:0000256" key="4">
    <source>
        <dbReference type="ARBA" id="ARBA00022989"/>
    </source>
</evidence>
<accession>A0A2N5PT17</accession>
<dbReference type="CDD" id="cd16380">
    <property type="entry name" value="YitT_C"/>
    <property type="match status" value="1"/>
</dbReference>
<organism evidence="9 10">
    <name type="scientific">Mediterraneibacter gnavus</name>
    <name type="common">Ruminococcus gnavus</name>
    <dbReference type="NCBI Taxonomy" id="33038"/>
    <lineage>
        <taxon>Bacteria</taxon>
        <taxon>Bacillati</taxon>
        <taxon>Bacillota</taxon>
        <taxon>Clostridia</taxon>
        <taxon>Lachnospirales</taxon>
        <taxon>Lachnospiraceae</taxon>
        <taxon>Mediterraneibacter</taxon>
    </lineage>
</organism>
<evidence type="ECO:0000313" key="9">
    <source>
        <dbReference type="EMBL" id="PLT77395.1"/>
    </source>
</evidence>
<feature type="transmembrane region" description="Helical" evidence="6">
    <location>
        <begin position="51"/>
        <end position="77"/>
    </location>
</feature>
<dbReference type="Proteomes" id="UP000235093">
    <property type="component" value="Unassembled WGS sequence"/>
</dbReference>
<dbReference type="PANTHER" id="PTHR33545:SF5">
    <property type="entry name" value="UPF0750 MEMBRANE PROTEIN YITT"/>
    <property type="match status" value="1"/>
</dbReference>
<reference evidence="8" key="2">
    <citation type="submission" date="2022-11" db="EMBL/GenBank/DDBJ databases">
        <title>Temperate bacteriophages infecting mucin-degrading bacterium Ruminococcus gnavus from the human gut.</title>
        <authorList>
            <person name="Buttimer C."/>
        </authorList>
    </citation>
    <scope>NUCLEOTIDE SEQUENCE</scope>
    <source>
        <strain evidence="8">CCUG 49994</strain>
    </source>
</reference>
<dbReference type="PANTHER" id="PTHR33545">
    <property type="entry name" value="UPF0750 MEMBRANE PROTEIN YITT-RELATED"/>
    <property type="match status" value="1"/>
</dbReference>
<proteinExistence type="predicted"/>
<keyword evidence="4 6" id="KW-1133">Transmembrane helix</keyword>
<name>A0A2N5PT17_MEDGN</name>
<evidence type="ECO:0000259" key="7">
    <source>
        <dbReference type="Pfam" id="PF10035"/>
    </source>
</evidence>